<protein>
    <recommendedName>
        <fullName evidence="3">YDG domain-containing protein</fullName>
    </recommendedName>
</protein>
<dbReference type="STRING" id="94208.A0A2S4KV86"/>
<dbReference type="InterPro" id="IPR003105">
    <property type="entry name" value="SRA_YDG"/>
</dbReference>
<evidence type="ECO:0000256" key="1">
    <source>
        <dbReference type="ARBA" id="ARBA00023242"/>
    </source>
</evidence>
<proteinExistence type="predicted"/>
<comment type="caution">
    <text evidence="4">The sequence shown here is derived from an EMBL/GenBank/DDBJ whole genome shotgun (WGS) entry which is preliminary data.</text>
</comment>
<feature type="domain" description="YDG" evidence="3">
    <location>
        <begin position="1"/>
        <end position="114"/>
    </location>
</feature>
<evidence type="ECO:0000313" key="5">
    <source>
        <dbReference type="Proteomes" id="UP000237481"/>
    </source>
</evidence>
<keyword evidence="5" id="KW-1185">Reference proteome</keyword>
<reference evidence="4 5" key="1">
    <citation type="submission" date="2018-01" db="EMBL/GenBank/DDBJ databases">
        <title>Harnessing the power of phylogenomics to disentangle the directionality and signatures of interkingdom host jumping in the parasitic fungal genus Tolypocladium.</title>
        <authorList>
            <person name="Quandt C.A."/>
            <person name="Patterson W."/>
            <person name="Spatafora J.W."/>
        </authorList>
    </citation>
    <scope>NUCLEOTIDE SEQUENCE [LARGE SCALE GENOMIC DNA]</scope>
    <source>
        <strain evidence="4 5">NRBC 100945</strain>
    </source>
</reference>
<evidence type="ECO:0000256" key="2">
    <source>
        <dbReference type="PROSITE-ProRule" id="PRU00358"/>
    </source>
</evidence>
<comment type="subcellular location">
    <subcellularLocation>
        <location evidence="2">Nucleus</location>
    </subcellularLocation>
</comment>
<dbReference type="GO" id="GO:0005634">
    <property type="term" value="C:nucleus"/>
    <property type="evidence" value="ECO:0007669"/>
    <property type="project" value="UniProtKB-SubCell"/>
</dbReference>
<name>A0A2S4KV86_9HYPO</name>
<dbReference type="SUPFAM" id="SSF88697">
    <property type="entry name" value="PUA domain-like"/>
    <property type="match status" value="1"/>
</dbReference>
<dbReference type="InterPro" id="IPR036987">
    <property type="entry name" value="SRA-YDG_sf"/>
</dbReference>
<keyword evidence="1 2" id="KW-0539">Nucleus</keyword>
<dbReference type="EMBL" id="PKSG01000576">
    <property type="protein sequence ID" value="POR34071.1"/>
    <property type="molecule type" value="Genomic_DNA"/>
</dbReference>
<dbReference type="Proteomes" id="UP000237481">
    <property type="component" value="Unassembled WGS sequence"/>
</dbReference>
<gene>
    <name evidence="4" type="ORF">TPAR_05766</name>
</gene>
<organism evidence="4 5">
    <name type="scientific">Tolypocladium paradoxum</name>
    <dbReference type="NCBI Taxonomy" id="94208"/>
    <lineage>
        <taxon>Eukaryota</taxon>
        <taxon>Fungi</taxon>
        <taxon>Dikarya</taxon>
        <taxon>Ascomycota</taxon>
        <taxon>Pezizomycotina</taxon>
        <taxon>Sordariomycetes</taxon>
        <taxon>Hypocreomycetidae</taxon>
        <taxon>Hypocreales</taxon>
        <taxon>Ophiocordycipitaceae</taxon>
        <taxon>Tolypocladium</taxon>
    </lineage>
</organism>
<sequence length="211" mass="23636">MACANRDGIVGSASEKPTKGIYGVTALPLLSGREDVCSPPETVKYIREGQLSDMHLSLISQVGTQIRILRGYCLKSSLAPRAGIRYDGLYTIRQYGQGLCQKSGLHRVVLTLERVPGQRSLEDIAMIPRPSQLDDWQLFEKFEGEMIRQRRGDEGFLDWKMAKAEERINLEQWRRALELGTELKLARLTSHSGPSVLSNAELKHAVSSLQK</sequence>
<dbReference type="PROSITE" id="PS51015">
    <property type="entry name" value="YDG"/>
    <property type="match status" value="1"/>
</dbReference>
<dbReference type="Gene3D" id="2.30.280.10">
    <property type="entry name" value="SRA-YDG"/>
    <property type="match status" value="1"/>
</dbReference>
<evidence type="ECO:0000259" key="3">
    <source>
        <dbReference type="PROSITE" id="PS51015"/>
    </source>
</evidence>
<dbReference type="InterPro" id="IPR015947">
    <property type="entry name" value="PUA-like_sf"/>
</dbReference>
<accession>A0A2S4KV86</accession>
<evidence type="ECO:0000313" key="4">
    <source>
        <dbReference type="EMBL" id="POR34071.1"/>
    </source>
</evidence>
<dbReference type="OrthoDB" id="3244603at2759"/>
<dbReference type="AlphaFoldDB" id="A0A2S4KV86"/>